<dbReference type="SUPFAM" id="SSF55486">
    <property type="entry name" value="Metalloproteases ('zincins'), catalytic domain"/>
    <property type="match status" value="1"/>
</dbReference>
<keyword evidence="1" id="KW-0732">Signal</keyword>
<dbReference type="Pfam" id="PF18962">
    <property type="entry name" value="Por_Secre_tail"/>
    <property type="match status" value="1"/>
</dbReference>
<keyword evidence="4" id="KW-1185">Reference proteome</keyword>
<evidence type="ECO:0000256" key="1">
    <source>
        <dbReference type="ARBA" id="ARBA00022729"/>
    </source>
</evidence>
<dbReference type="Gene3D" id="3.40.390.10">
    <property type="entry name" value="Collagenase (Catalytic Domain)"/>
    <property type="match status" value="1"/>
</dbReference>
<evidence type="ECO:0000313" key="4">
    <source>
        <dbReference type="Proteomes" id="UP000831460"/>
    </source>
</evidence>
<proteinExistence type="predicted"/>
<dbReference type="Pfam" id="PF13583">
    <property type="entry name" value="Reprolysin_4"/>
    <property type="match status" value="1"/>
</dbReference>
<sequence>MKTKFISLSCLLIGVFGFGQNYWSATKATPIDNVSSRTAVPKNFSLYQVDMDRIKNDLAKVPQRFSADKSHLITFPATDGKYRDYIIQEASVMQDELQAMYPEMRSYVGWQKDNPQNSIRFSVTPQYGISVMYFDGWDVSYLDRYTDDNSKFILYKRNDLPVNQRSFECNVEGTEMAPADLKAPLVSDGQFRKYRIAVAATGEYTTFHGGTVAKALAAIMTTMTRVNGVYEKTISATMVLVKNNNLIIYTDPTTDPYSNGNPSTMINQNQTNIDSVIGTANYDIGHVVGTNSGGLAGLGVICTSSKARGVTGSGAPINDPFDIDYVAHEIGHQFGANHTFRASTGSCSGNANNATAYEPGSGSTIMAYAGICGAANVQTNSDAYFHNVSVTEMYSVITRPSDCSIKSPNGNQVPTADAGANYTIPFSTPFVLTGIGSDPDGDAITYSWEQMNNQTSTQPPVSTATGGPVYRSLTPTDSPSRYFPAMSNILSGNLTPTWEVTPSVARTLNFTVLVNDNKATGNQAARASMIVTVANAGPFKVTSHTSNIQYNATTPTTVTWDVAGTNAAPINTSTVTIYLSRDLGVTFTEVLATGIPNNGSASIMLPNEDIAVARLMVKADNNIYFAVNSSFFSIKKGSMATSDVKTKAIAIYPNPAKNEVSVIANNKSQAAVYTIHDINGRIVSKGNVAVNGKINVEKLINGNYVLSVQLNNGEVVTEKLMIKK</sequence>
<gene>
    <name evidence="3" type="ORF">MTP09_02200</name>
</gene>
<dbReference type="InterPro" id="IPR024079">
    <property type="entry name" value="MetalloPept_cat_dom_sf"/>
</dbReference>
<reference evidence="3 4" key="1">
    <citation type="submission" date="2022-03" db="EMBL/GenBank/DDBJ databases">
        <title>Chryseobacterium sp. isolated from particulate matters in swine house.</title>
        <authorList>
            <person name="Won M."/>
            <person name="Kim S.-J."/>
            <person name="Kwon S.-W."/>
        </authorList>
    </citation>
    <scope>NUCLEOTIDE SEQUENCE [LARGE SCALE GENOMIC DNA]</scope>
    <source>
        <strain evidence="3 4">SC2-2</strain>
    </source>
</reference>
<accession>A0ABY4BQT0</accession>
<dbReference type="Gene3D" id="2.60.40.10">
    <property type="entry name" value="Immunoglobulins"/>
    <property type="match status" value="1"/>
</dbReference>
<dbReference type="RefSeq" id="WP_243550224.1">
    <property type="nucleotide sequence ID" value="NZ_CP094532.1"/>
</dbReference>
<organism evidence="3 4">
    <name type="scientific">Chryseobacterium suipulveris</name>
    <dbReference type="NCBI Taxonomy" id="2929800"/>
    <lineage>
        <taxon>Bacteria</taxon>
        <taxon>Pseudomonadati</taxon>
        <taxon>Bacteroidota</taxon>
        <taxon>Flavobacteriia</taxon>
        <taxon>Flavobacteriales</taxon>
        <taxon>Weeksellaceae</taxon>
        <taxon>Chryseobacterium group</taxon>
        <taxon>Chryseobacterium</taxon>
    </lineage>
</organism>
<dbReference type="InterPro" id="IPR013783">
    <property type="entry name" value="Ig-like_fold"/>
</dbReference>
<dbReference type="NCBIfam" id="TIGR04183">
    <property type="entry name" value="Por_Secre_tail"/>
    <property type="match status" value="1"/>
</dbReference>
<feature type="domain" description="Secretion system C-terminal sorting" evidence="2">
    <location>
        <begin position="651"/>
        <end position="722"/>
    </location>
</feature>
<evidence type="ECO:0000313" key="3">
    <source>
        <dbReference type="EMBL" id="UOE41475.1"/>
    </source>
</evidence>
<name>A0ABY4BQT0_9FLAO</name>
<dbReference type="Proteomes" id="UP000831460">
    <property type="component" value="Chromosome"/>
</dbReference>
<protein>
    <submittedName>
        <fullName evidence="3">M12 family metallo-peptidase</fullName>
    </submittedName>
</protein>
<dbReference type="InterPro" id="IPR026444">
    <property type="entry name" value="Secre_tail"/>
</dbReference>
<evidence type="ECO:0000259" key="2">
    <source>
        <dbReference type="Pfam" id="PF18962"/>
    </source>
</evidence>
<dbReference type="EMBL" id="CP094532">
    <property type="protein sequence ID" value="UOE41475.1"/>
    <property type="molecule type" value="Genomic_DNA"/>
</dbReference>